<name>A0ABT0BJU3_9SPHN</name>
<proteinExistence type="predicted"/>
<dbReference type="RefSeq" id="WP_243916994.1">
    <property type="nucleotide sequence ID" value="NZ_JALHLG010000001.1"/>
</dbReference>
<gene>
    <name evidence="1" type="ORF">MTR66_00555</name>
</gene>
<dbReference type="EMBL" id="JALHLG010000001">
    <property type="protein sequence ID" value="MCJ2185299.1"/>
    <property type="molecule type" value="Genomic_DNA"/>
</dbReference>
<comment type="caution">
    <text evidence="1">The sequence shown here is derived from an EMBL/GenBank/DDBJ whole genome shotgun (WGS) entry which is preliminary data.</text>
</comment>
<protein>
    <submittedName>
        <fullName evidence="1">Uncharacterized protein</fullName>
    </submittedName>
</protein>
<keyword evidence="2" id="KW-1185">Reference proteome</keyword>
<accession>A0ABT0BJU3</accession>
<evidence type="ECO:0000313" key="2">
    <source>
        <dbReference type="Proteomes" id="UP001202281"/>
    </source>
</evidence>
<organism evidence="1 2">
    <name type="scientific">Novosphingobium beihaiensis</name>
    <dbReference type="NCBI Taxonomy" id="2930389"/>
    <lineage>
        <taxon>Bacteria</taxon>
        <taxon>Pseudomonadati</taxon>
        <taxon>Pseudomonadota</taxon>
        <taxon>Alphaproteobacteria</taxon>
        <taxon>Sphingomonadales</taxon>
        <taxon>Sphingomonadaceae</taxon>
        <taxon>Novosphingobium</taxon>
    </lineage>
</organism>
<sequence>MLATALAILAQAAAAHTGPPNPPPAEDTKRTLTIKFHRTGPSCKPGCLSPVEAVTYASYLGNKAGVAGTFDMPVVTVGEQHGTFYLNSEKDYRDRNCLTVAITPKALKALAGSTDLDVVRKKLRNHRLIVRGIARQVRIGLTSDGKPTGKYYYQIHVRVSRGDQVRLIT</sequence>
<evidence type="ECO:0000313" key="1">
    <source>
        <dbReference type="EMBL" id="MCJ2185299.1"/>
    </source>
</evidence>
<dbReference type="Proteomes" id="UP001202281">
    <property type="component" value="Unassembled WGS sequence"/>
</dbReference>
<reference evidence="1 2" key="1">
    <citation type="submission" date="2022-04" db="EMBL/GenBank/DDBJ databases">
        <title>Identification of a novel bacterium isolated from mangrove sediments.</title>
        <authorList>
            <person name="Pan X."/>
        </authorList>
    </citation>
    <scope>NUCLEOTIDE SEQUENCE [LARGE SCALE GENOMIC DNA]</scope>
    <source>
        <strain evidence="1 2">B2638</strain>
    </source>
</reference>